<dbReference type="PANTHER" id="PTHR47959:SF13">
    <property type="entry name" value="ATP-DEPENDENT RNA HELICASE RHLE"/>
    <property type="match status" value="1"/>
</dbReference>
<evidence type="ECO:0000256" key="5">
    <source>
        <dbReference type="ARBA" id="ARBA00038437"/>
    </source>
</evidence>
<evidence type="ECO:0000259" key="6">
    <source>
        <dbReference type="PROSITE" id="PS51192"/>
    </source>
</evidence>
<keyword evidence="3 8" id="KW-0347">Helicase</keyword>
<evidence type="ECO:0000256" key="1">
    <source>
        <dbReference type="ARBA" id="ARBA00022741"/>
    </source>
</evidence>
<feature type="domain" description="Helicase C-terminal" evidence="7">
    <location>
        <begin position="231"/>
        <end position="371"/>
    </location>
</feature>
<dbReference type="GO" id="GO:0016787">
    <property type="term" value="F:hydrolase activity"/>
    <property type="evidence" value="ECO:0007669"/>
    <property type="project" value="UniProtKB-KW"/>
</dbReference>
<keyword evidence="2" id="KW-0378">Hydrolase</keyword>
<gene>
    <name evidence="8" type="ORF">JM47_03285</name>
</gene>
<protein>
    <submittedName>
        <fullName evidence="8">Helicase</fullName>
    </submittedName>
</protein>
<organism evidence="8 9">
    <name type="scientific">Ureaplasma diversum</name>
    <dbReference type="NCBI Taxonomy" id="42094"/>
    <lineage>
        <taxon>Bacteria</taxon>
        <taxon>Bacillati</taxon>
        <taxon>Mycoplasmatota</taxon>
        <taxon>Mycoplasmoidales</taxon>
        <taxon>Mycoplasmoidaceae</taxon>
        <taxon>Ureaplasma</taxon>
    </lineage>
</organism>
<dbReference type="CDD" id="cd00268">
    <property type="entry name" value="DEADc"/>
    <property type="match status" value="1"/>
</dbReference>
<sequence>MMFKSNKFHSWIEQTLTDQKITNPSTIQSKTIPLILRKKNVIGIAPTGTGKTFAFLLPILQTLDFTKKLQAIIVAPTRELARQIHTKASSFKKHNHQLNIKLLIGGESINEQINQSLANTQIVIATPTRLSEIIKANALNLSTVTTLVFDEADMLLDLGFADDLEFINNSLPKSGVQKLSFSATLHELLSNQLAKYFKSTTIVNVSNSIYDNDRIKHYIVHNNDKEHALAVITKTINPYLCIIFANTKKEVEKIYKYLLSLNKSVTILHGSLLQRERKNNYKRVKNNSYQYVVASDIASRGLDLDGASHIINWNLPQEDEWYVHRAGRAGRGKYTGECYVLYDQKDDDQLIRLQKKGIVFEHKMIKLNNLIDKKHRLVSKKVVDFKTQNEIKKLVQTSSKTVKPGYKKKLKEQIKKIEQKNKRAHIEKKMNAARIRGYKLANAAKNK</sequence>
<dbReference type="PROSITE" id="PS51192">
    <property type="entry name" value="HELICASE_ATP_BIND_1"/>
    <property type="match status" value="1"/>
</dbReference>
<dbReference type="Pfam" id="PF00270">
    <property type="entry name" value="DEAD"/>
    <property type="match status" value="1"/>
</dbReference>
<name>A0A0C5RLY0_9BACT</name>
<dbReference type="CDD" id="cd18787">
    <property type="entry name" value="SF2_C_DEAD"/>
    <property type="match status" value="1"/>
</dbReference>
<reference evidence="8 9" key="1">
    <citation type="journal article" date="2015" name="Genome Announc.">
        <title>Genome Sequence of Ureaplasma diversum Strain ATCC 49782.</title>
        <authorList>
            <person name="Marques L.M."/>
            <person name="Guimaraes A.M."/>
            <person name="Martins H.B."/>
            <person name="Rezende I.S."/>
            <person name="Barbosa M.S."/>
            <person name="Campos G.B."/>
            <person name="do Nascimento N.C."/>
            <person name="Dos Santos A.P."/>
            <person name="Amorim A.T."/>
            <person name="Santos V.M."/>
            <person name="Messick J.B."/>
            <person name="Timenetsky J."/>
        </authorList>
    </citation>
    <scope>NUCLEOTIDE SEQUENCE [LARGE SCALE GENOMIC DNA]</scope>
    <source>
        <strain evidence="8 9">ATCC 49782</strain>
    </source>
</reference>
<evidence type="ECO:0000259" key="7">
    <source>
        <dbReference type="PROSITE" id="PS51194"/>
    </source>
</evidence>
<evidence type="ECO:0000256" key="4">
    <source>
        <dbReference type="ARBA" id="ARBA00022840"/>
    </source>
</evidence>
<evidence type="ECO:0000313" key="8">
    <source>
        <dbReference type="EMBL" id="AJQ45703.1"/>
    </source>
</evidence>
<dbReference type="SMART" id="SM00490">
    <property type="entry name" value="HELICc"/>
    <property type="match status" value="1"/>
</dbReference>
<comment type="similarity">
    <text evidence="5">Belongs to the DEAD box helicase family.</text>
</comment>
<accession>A0A0C5RLY0</accession>
<dbReference type="InterPro" id="IPR044742">
    <property type="entry name" value="DEAD/DEAH_RhlB"/>
</dbReference>
<dbReference type="PATRIC" id="fig|42094.4.peg.653"/>
<evidence type="ECO:0000256" key="3">
    <source>
        <dbReference type="ARBA" id="ARBA00022806"/>
    </source>
</evidence>
<dbReference type="InterPro" id="IPR011545">
    <property type="entry name" value="DEAD/DEAH_box_helicase_dom"/>
</dbReference>
<dbReference type="STRING" id="42094.JM47_03285"/>
<dbReference type="GO" id="GO:0005829">
    <property type="term" value="C:cytosol"/>
    <property type="evidence" value="ECO:0007669"/>
    <property type="project" value="TreeGrafter"/>
</dbReference>
<dbReference type="SMART" id="SM00487">
    <property type="entry name" value="DEXDc"/>
    <property type="match status" value="1"/>
</dbReference>
<dbReference type="GO" id="GO:0003676">
    <property type="term" value="F:nucleic acid binding"/>
    <property type="evidence" value="ECO:0007669"/>
    <property type="project" value="InterPro"/>
</dbReference>
<dbReference type="InterPro" id="IPR001650">
    <property type="entry name" value="Helicase_C-like"/>
</dbReference>
<dbReference type="Pfam" id="PF00271">
    <property type="entry name" value="Helicase_C"/>
    <property type="match status" value="1"/>
</dbReference>
<dbReference type="AlphaFoldDB" id="A0A0C5RLY0"/>
<dbReference type="GO" id="GO:0003724">
    <property type="term" value="F:RNA helicase activity"/>
    <property type="evidence" value="ECO:0007669"/>
    <property type="project" value="TreeGrafter"/>
</dbReference>
<dbReference type="EMBL" id="CP009770">
    <property type="protein sequence ID" value="AJQ45703.1"/>
    <property type="molecule type" value="Genomic_DNA"/>
</dbReference>
<dbReference type="PROSITE" id="PS51194">
    <property type="entry name" value="HELICASE_CTER"/>
    <property type="match status" value="1"/>
</dbReference>
<dbReference type="PANTHER" id="PTHR47959">
    <property type="entry name" value="ATP-DEPENDENT RNA HELICASE RHLE-RELATED"/>
    <property type="match status" value="1"/>
</dbReference>
<dbReference type="InterPro" id="IPR050079">
    <property type="entry name" value="DEAD_box_RNA_helicase"/>
</dbReference>
<keyword evidence="4" id="KW-0067">ATP-binding</keyword>
<dbReference type="Gene3D" id="3.40.50.300">
    <property type="entry name" value="P-loop containing nucleotide triphosphate hydrolases"/>
    <property type="match status" value="2"/>
</dbReference>
<dbReference type="KEGG" id="ude:JM47_03285"/>
<dbReference type="InterPro" id="IPR027417">
    <property type="entry name" value="P-loop_NTPase"/>
</dbReference>
<dbReference type="Proteomes" id="UP000032261">
    <property type="component" value="Chromosome"/>
</dbReference>
<dbReference type="SUPFAM" id="SSF52540">
    <property type="entry name" value="P-loop containing nucleoside triphosphate hydrolases"/>
    <property type="match status" value="1"/>
</dbReference>
<dbReference type="InterPro" id="IPR014001">
    <property type="entry name" value="Helicase_ATP-bd"/>
</dbReference>
<keyword evidence="1" id="KW-0547">Nucleotide-binding</keyword>
<feature type="domain" description="Helicase ATP-binding" evidence="6">
    <location>
        <begin position="32"/>
        <end position="203"/>
    </location>
</feature>
<dbReference type="GO" id="GO:0005524">
    <property type="term" value="F:ATP binding"/>
    <property type="evidence" value="ECO:0007669"/>
    <property type="project" value="UniProtKB-KW"/>
</dbReference>
<proteinExistence type="inferred from homology"/>
<evidence type="ECO:0000256" key="2">
    <source>
        <dbReference type="ARBA" id="ARBA00022801"/>
    </source>
</evidence>
<evidence type="ECO:0000313" key="9">
    <source>
        <dbReference type="Proteomes" id="UP000032261"/>
    </source>
</evidence>
<dbReference type="HOGENOM" id="CLU_003041_1_3_14"/>